<dbReference type="Pfam" id="PF00563">
    <property type="entry name" value="EAL"/>
    <property type="match status" value="1"/>
</dbReference>
<accession>A0A545SYM9</accession>
<dbReference type="InterPro" id="IPR000700">
    <property type="entry name" value="PAS-assoc_C"/>
</dbReference>
<dbReference type="FunFam" id="3.30.70.270:FF:000001">
    <property type="entry name" value="Diguanylate cyclase domain protein"/>
    <property type="match status" value="1"/>
</dbReference>
<dbReference type="Gene3D" id="3.20.20.450">
    <property type="entry name" value="EAL domain"/>
    <property type="match status" value="1"/>
</dbReference>
<keyword evidence="3" id="KW-0175">Coiled coil</keyword>
<feature type="domain" description="Response regulatory" evidence="4">
    <location>
        <begin position="18"/>
        <end position="135"/>
    </location>
</feature>
<dbReference type="CDD" id="cd01949">
    <property type="entry name" value="GGDEF"/>
    <property type="match status" value="1"/>
</dbReference>
<keyword evidence="2" id="KW-0597">Phosphoprotein</keyword>
<dbReference type="PANTHER" id="PTHR44757:SF2">
    <property type="entry name" value="BIOFILM ARCHITECTURE MAINTENANCE PROTEIN MBAA"/>
    <property type="match status" value="1"/>
</dbReference>
<dbReference type="InterPro" id="IPR001789">
    <property type="entry name" value="Sig_transdc_resp-reg_receiver"/>
</dbReference>
<dbReference type="Pfam" id="PF00990">
    <property type="entry name" value="GGDEF"/>
    <property type="match status" value="1"/>
</dbReference>
<dbReference type="InterPro" id="IPR035919">
    <property type="entry name" value="EAL_sf"/>
</dbReference>
<dbReference type="SMART" id="SM00052">
    <property type="entry name" value="EAL"/>
    <property type="match status" value="1"/>
</dbReference>
<dbReference type="InterPro" id="IPR011006">
    <property type="entry name" value="CheY-like_superfamily"/>
</dbReference>
<evidence type="ECO:0000259" key="6">
    <source>
        <dbReference type="PROSITE" id="PS50883"/>
    </source>
</evidence>
<name>A0A545SYM9_9PROT</name>
<dbReference type="Gene3D" id="3.30.70.270">
    <property type="match status" value="1"/>
</dbReference>
<dbReference type="InterPro" id="IPR043128">
    <property type="entry name" value="Rev_trsase/Diguanyl_cyclase"/>
</dbReference>
<feature type="modified residue" description="4-aspartylphosphate" evidence="2">
    <location>
        <position position="70"/>
    </location>
</feature>
<dbReference type="PROSITE" id="PS50110">
    <property type="entry name" value="RESPONSE_REGULATORY"/>
    <property type="match status" value="1"/>
</dbReference>
<dbReference type="InterPro" id="IPR001633">
    <property type="entry name" value="EAL_dom"/>
</dbReference>
<dbReference type="SMART" id="SM00448">
    <property type="entry name" value="REC"/>
    <property type="match status" value="1"/>
</dbReference>
<dbReference type="EMBL" id="VHSH01000019">
    <property type="protein sequence ID" value="TQV70067.1"/>
    <property type="molecule type" value="Genomic_DNA"/>
</dbReference>
<dbReference type="SUPFAM" id="SSF141868">
    <property type="entry name" value="EAL domain-like"/>
    <property type="match status" value="1"/>
</dbReference>
<dbReference type="PANTHER" id="PTHR44757">
    <property type="entry name" value="DIGUANYLATE CYCLASE DGCP"/>
    <property type="match status" value="1"/>
</dbReference>
<dbReference type="InterPro" id="IPR000160">
    <property type="entry name" value="GGDEF_dom"/>
</dbReference>
<evidence type="ECO:0000259" key="5">
    <source>
        <dbReference type="PROSITE" id="PS50113"/>
    </source>
</evidence>
<dbReference type="PROSITE" id="PS50887">
    <property type="entry name" value="GGDEF"/>
    <property type="match status" value="1"/>
</dbReference>
<dbReference type="NCBIfam" id="TIGR00254">
    <property type="entry name" value="GGDEF"/>
    <property type="match status" value="1"/>
</dbReference>
<feature type="coiled-coil region" evidence="3">
    <location>
        <begin position="145"/>
        <end position="179"/>
    </location>
</feature>
<feature type="domain" description="PAC" evidence="5">
    <location>
        <begin position="270"/>
        <end position="323"/>
    </location>
</feature>
<dbReference type="SUPFAM" id="SSF55073">
    <property type="entry name" value="Nucleotide cyclase"/>
    <property type="match status" value="1"/>
</dbReference>
<keyword evidence="9" id="KW-1185">Reference proteome</keyword>
<dbReference type="Gene3D" id="3.40.50.2300">
    <property type="match status" value="1"/>
</dbReference>
<comment type="catalytic activity">
    <reaction evidence="1">
        <text>3',3'-c-di-GMP + H2O = 5'-phosphoguanylyl(3'-&gt;5')guanosine + H(+)</text>
        <dbReference type="Rhea" id="RHEA:24902"/>
        <dbReference type="ChEBI" id="CHEBI:15377"/>
        <dbReference type="ChEBI" id="CHEBI:15378"/>
        <dbReference type="ChEBI" id="CHEBI:58754"/>
        <dbReference type="ChEBI" id="CHEBI:58805"/>
        <dbReference type="EC" id="3.1.4.52"/>
    </reaction>
    <physiologicalReaction direction="left-to-right" evidence="1">
        <dbReference type="Rhea" id="RHEA:24903"/>
    </physiologicalReaction>
</comment>
<dbReference type="OrthoDB" id="7251575at2"/>
<sequence length="767" mass="85032">MTSMPTTNLSKAKRPDVKVLLVEDNKGDARLISLLLEEIYGSGFELTLANTCSLALHLANNEKFDVALIDYNLPDGLGIELIRFFSKEDLAVPAILLTGHSERAIDLDAMNAGAADFLSKNNLQATQLERAIRYSVQRHSIEQELRRSKEELMRRNLQLDTAKAQLEAQTNNMMQLTEHLAQSELSEKTVYIIPQDTDQRLQELTEHCQICVWHVTNEGKTRYLNPAMIALLEIDLSASHSASDFLSFFTVDSRPEAECEFSKWQRGIGSTFESAIVSARSGKTKRLVLSGSPLAAEGGTSLDLLVTAVDITERRRIEASTREQARQDPLTGLLNRNALQEQLSQAQANANRAGHSVALLCLDLDHFKIVNDTQGHPFGDELLKLVAKRLKASVRETDCVARLGGDEFVVILNHLDSNDSAAIPAQVIIDKLSEPFCINGETVFTGTSIGIATFPDDSDTPEDLLKKADMALYRSKEVSRGGYEFFDHSILENLLRTRELEPALRQAITRNELHLMYQPQVCISGGEVVGVEALIRWESREKGALSPNEFIPLAESTGLIVPIGEWVLREACTQLREWHDEGWTELKMAVNVSVVQLKRESFIETVTTILNETGVSPRSLVLEVTESGIMDNVERATQILGALSSMGIGIALDDFGTGFASLTLLKEFPVEQIKIDRSFVSNMETDVESATIVSATIMLGHKLGLRVIGEGVETTRQLEFLRNEDCEEAQGYLFSKPMCSDDLVEWMQGCDTNKPAYFPEVVASQIS</sequence>
<dbReference type="CDD" id="cd01948">
    <property type="entry name" value="EAL"/>
    <property type="match status" value="1"/>
</dbReference>
<evidence type="ECO:0000313" key="9">
    <source>
        <dbReference type="Proteomes" id="UP000315252"/>
    </source>
</evidence>
<organism evidence="8 9">
    <name type="scientific">Denitrobaculum tricleocarpae</name>
    <dbReference type="NCBI Taxonomy" id="2591009"/>
    <lineage>
        <taxon>Bacteria</taxon>
        <taxon>Pseudomonadati</taxon>
        <taxon>Pseudomonadota</taxon>
        <taxon>Alphaproteobacteria</taxon>
        <taxon>Rhodospirillales</taxon>
        <taxon>Rhodospirillaceae</taxon>
        <taxon>Denitrobaculum</taxon>
    </lineage>
</organism>
<dbReference type="GO" id="GO:0000160">
    <property type="term" value="P:phosphorelay signal transduction system"/>
    <property type="evidence" value="ECO:0007669"/>
    <property type="project" value="InterPro"/>
</dbReference>
<dbReference type="PROSITE" id="PS50883">
    <property type="entry name" value="EAL"/>
    <property type="match status" value="1"/>
</dbReference>
<dbReference type="SUPFAM" id="SSF52172">
    <property type="entry name" value="CheY-like"/>
    <property type="match status" value="1"/>
</dbReference>
<proteinExistence type="predicted"/>
<dbReference type="GO" id="GO:0071111">
    <property type="term" value="F:cyclic-guanylate-specific phosphodiesterase activity"/>
    <property type="evidence" value="ECO:0007669"/>
    <property type="project" value="UniProtKB-EC"/>
</dbReference>
<evidence type="ECO:0000256" key="1">
    <source>
        <dbReference type="ARBA" id="ARBA00051114"/>
    </source>
</evidence>
<dbReference type="Gene3D" id="3.30.450.20">
    <property type="entry name" value="PAS domain"/>
    <property type="match status" value="1"/>
</dbReference>
<feature type="domain" description="EAL" evidence="6">
    <location>
        <begin position="497"/>
        <end position="751"/>
    </location>
</feature>
<reference evidence="8 9" key="1">
    <citation type="submission" date="2019-06" db="EMBL/GenBank/DDBJ databases">
        <title>Whole genome sequence for Rhodospirillaceae sp. R148.</title>
        <authorList>
            <person name="Wang G."/>
        </authorList>
    </citation>
    <scope>NUCLEOTIDE SEQUENCE [LARGE SCALE GENOMIC DNA]</scope>
    <source>
        <strain evidence="8 9">R148</strain>
    </source>
</reference>
<dbReference type="PROSITE" id="PS50113">
    <property type="entry name" value="PAC"/>
    <property type="match status" value="1"/>
</dbReference>
<dbReference type="Pfam" id="PF00072">
    <property type="entry name" value="Response_reg"/>
    <property type="match status" value="1"/>
</dbReference>
<dbReference type="GO" id="GO:0071732">
    <property type="term" value="P:cellular response to nitric oxide"/>
    <property type="evidence" value="ECO:0007669"/>
    <property type="project" value="UniProtKB-ARBA"/>
</dbReference>
<evidence type="ECO:0000313" key="8">
    <source>
        <dbReference type="EMBL" id="TQV70067.1"/>
    </source>
</evidence>
<dbReference type="SMART" id="SM00267">
    <property type="entry name" value="GGDEF"/>
    <property type="match status" value="1"/>
</dbReference>
<protein>
    <submittedName>
        <fullName evidence="8">EAL domain-containing protein</fullName>
    </submittedName>
</protein>
<evidence type="ECO:0000259" key="4">
    <source>
        <dbReference type="PROSITE" id="PS50110"/>
    </source>
</evidence>
<dbReference type="InterPro" id="IPR052155">
    <property type="entry name" value="Biofilm_reg_signaling"/>
</dbReference>
<dbReference type="CDD" id="cd00156">
    <property type="entry name" value="REC"/>
    <property type="match status" value="1"/>
</dbReference>
<feature type="domain" description="GGDEF" evidence="7">
    <location>
        <begin position="355"/>
        <end position="488"/>
    </location>
</feature>
<dbReference type="InterPro" id="IPR029787">
    <property type="entry name" value="Nucleotide_cyclase"/>
</dbReference>
<dbReference type="InterPro" id="IPR035965">
    <property type="entry name" value="PAS-like_dom_sf"/>
</dbReference>
<gene>
    <name evidence="8" type="ORF">FKG95_28300</name>
</gene>
<dbReference type="AlphaFoldDB" id="A0A545SYM9"/>
<dbReference type="FunFam" id="3.20.20.450:FF:000001">
    <property type="entry name" value="Cyclic di-GMP phosphodiesterase yahA"/>
    <property type="match status" value="1"/>
</dbReference>
<dbReference type="SUPFAM" id="SSF55785">
    <property type="entry name" value="PYP-like sensor domain (PAS domain)"/>
    <property type="match status" value="1"/>
</dbReference>
<comment type="caution">
    <text evidence="8">The sequence shown here is derived from an EMBL/GenBank/DDBJ whole genome shotgun (WGS) entry which is preliminary data.</text>
</comment>
<evidence type="ECO:0000259" key="7">
    <source>
        <dbReference type="PROSITE" id="PS50887"/>
    </source>
</evidence>
<evidence type="ECO:0000256" key="3">
    <source>
        <dbReference type="SAM" id="Coils"/>
    </source>
</evidence>
<evidence type="ECO:0000256" key="2">
    <source>
        <dbReference type="PROSITE-ProRule" id="PRU00169"/>
    </source>
</evidence>
<dbReference type="Proteomes" id="UP000315252">
    <property type="component" value="Unassembled WGS sequence"/>
</dbReference>